<dbReference type="Pfam" id="PF00386">
    <property type="entry name" value="C1q"/>
    <property type="match status" value="1"/>
</dbReference>
<dbReference type="InterPro" id="IPR050822">
    <property type="entry name" value="Cerebellin_Synaptic_Org"/>
</dbReference>
<proteinExistence type="predicted"/>
<dbReference type="InterPro" id="IPR001073">
    <property type="entry name" value="C1q_dom"/>
</dbReference>
<accession>A0ABV0UWR0</accession>
<sequence>MARDLEVTMEAQLNITKMDLEDKLEAIQKSNEVQKKIAFSATIIESSYSFTGPYSTGTSNALKFDRVFTNIGNAYNKKTGIFTAPVNGVYQFSFMTFGYSSHTSGAILVKNGNYQVSTWEFTGPDTSDTTSNSVILELNTGDSVNIILWQGGKIHTSVFSGFLIFPLV</sequence>
<dbReference type="Proteomes" id="UP001482620">
    <property type="component" value="Unassembled WGS sequence"/>
</dbReference>
<evidence type="ECO:0000313" key="5">
    <source>
        <dbReference type="EMBL" id="MEQ2249619.1"/>
    </source>
</evidence>
<evidence type="ECO:0000313" key="6">
    <source>
        <dbReference type="Proteomes" id="UP001482620"/>
    </source>
</evidence>
<dbReference type="PROSITE" id="PS50871">
    <property type="entry name" value="C1Q"/>
    <property type="match status" value="1"/>
</dbReference>
<keyword evidence="6" id="KW-1185">Reference proteome</keyword>
<comment type="subcellular location">
    <subcellularLocation>
        <location evidence="1">Secreted</location>
    </subcellularLocation>
</comment>
<dbReference type="EMBL" id="JAHRIQ010085904">
    <property type="protein sequence ID" value="MEQ2249619.1"/>
    <property type="molecule type" value="Genomic_DNA"/>
</dbReference>
<dbReference type="InterPro" id="IPR008983">
    <property type="entry name" value="Tumour_necrosis_fac-like_dom"/>
</dbReference>
<keyword evidence="2" id="KW-0964">Secreted</keyword>
<evidence type="ECO:0000256" key="1">
    <source>
        <dbReference type="ARBA" id="ARBA00004613"/>
    </source>
</evidence>
<dbReference type="PANTHER" id="PTHR22923">
    <property type="entry name" value="CEREBELLIN-RELATED"/>
    <property type="match status" value="1"/>
</dbReference>
<dbReference type="PANTHER" id="PTHR22923:SF102">
    <property type="entry name" value="CEREBELLIN 13-RELATED"/>
    <property type="match status" value="1"/>
</dbReference>
<dbReference type="SUPFAM" id="SSF49842">
    <property type="entry name" value="TNF-like"/>
    <property type="match status" value="1"/>
</dbReference>
<organism evidence="5 6">
    <name type="scientific">Ilyodon furcidens</name>
    <name type="common">goldbreast splitfin</name>
    <dbReference type="NCBI Taxonomy" id="33524"/>
    <lineage>
        <taxon>Eukaryota</taxon>
        <taxon>Metazoa</taxon>
        <taxon>Chordata</taxon>
        <taxon>Craniata</taxon>
        <taxon>Vertebrata</taxon>
        <taxon>Euteleostomi</taxon>
        <taxon>Actinopterygii</taxon>
        <taxon>Neopterygii</taxon>
        <taxon>Teleostei</taxon>
        <taxon>Neoteleostei</taxon>
        <taxon>Acanthomorphata</taxon>
        <taxon>Ovalentaria</taxon>
        <taxon>Atherinomorphae</taxon>
        <taxon>Cyprinodontiformes</taxon>
        <taxon>Goodeidae</taxon>
        <taxon>Ilyodon</taxon>
    </lineage>
</organism>
<gene>
    <name evidence="5" type="ORF">ILYODFUR_031252</name>
</gene>
<reference evidence="5 6" key="1">
    <citation type="submission" date="2021-06" db="EMBL/GenBank/DDBJ databases">
        <authorList>
            <person name="Palmer J.M."/>
        </authorList>
    </citation>
    <scope>NUCLEOTIDE SEQUENCE [LARGE SCALE GENOMIC DNA]</scope>
    <source>
        <strain evidence="6">if_2019</strain>
        <tissue evidence="5">Muscle</tissue>
    </source>
</reference>
<name>A0ABV0UWR0_9TELE</name>
<dbReference type="PRINTS" id="PR00007">
    <property type="entry name" value="COMPLEMNTC1Q"/>
</dbReference>
<keyword evidence="3" id="KW-0732">Signal</keyword>
<dbReference type="SMART" id="SM00110">
    <property type="entry name" value="C1Q"/>
    <property type="match status" value="1"/>
</dbReference>
<evidence type="ECO:0000256" key="3">
    <source>
        <dbReference type="ARBA" id="ARBA00022729"/>
    </source>
</evidence>
<comment type="caution">
    <text evidence="5">The sequence shown here is derived from an EMBL/GenBank/DDBJ whole genome shotgun (WGS) entry which is preliminary data.</text>
</comment>
<protein>
    <recommendedName>
        <fullName evidence="4">C1q domain-containing protein</fullName>
    </recommendedName>
</protein>
<evidence type="ECO:0000256" key="2">
    <source>
        <dbReference type="ARBA" id="ARBA00022525"/>
    </source>
</evidence>
<evidence type="ECO:0000259" key="4">
    <source>
        <dbReference type="PROSITE" id="PS50871"/>
    </source>
</evidence>
<feature type="domain" description="C1q" evidence="4">
    <location>
        <begin position="32"/>
        <end position="168"/>
    </location>
</feature>
<dbReference type="Gene3D" id="2.60.120.40">
    <property type="match status" value="1"/>
</dbReference>